<evidence type="ECO:0000256" key="1">
    <source>
        <dbReference type="SAM" id="MobiDB-lite"/>
    </source>
</evidence>
<dbReference type="VEuPathDB" id="FungiDB:Z520_02366"/>
<evidence type="ECO:0000256" key="2">
    <source>
        <dbReference type="SAM" id="Phobius"/>
    </source>
</evidence>
<feature type="transmembrane region" description="Helical" evidence="2">
    <location>
        <begin position="26"/>
        <end position="47"/>
    </location>
</feature>
<keyword evidence="4" id="KW-1185">Reference proteome</keyword>
<evidence type="ECO:0000313" key="4">
    <source>
        <dbReference type="Proteomes" id="UP000053411"/>
    </source>
</evidence>
<dbReference type="EMBL" id="KN848064">
    <property type="protein sequence ID" value="KIY02228.1"/>
    <property type="molecule type" value="Genomic_DNA"/>
</dbReference>
<feature type="compositionally biased region" description="Basic and acidic residues" evidence="1">
    <location>
        <begin position="109"/>
        <end position="126"/>
    </location>
</feature>
<dbReference type="OrthoDB" id="4151459at2759"/>
<evidence type="ECO:0000313" key="3">
    <source>
        <dbReference type="EMBL" id="KIY02228.1"/>
    </source>
</evidence>
<protein>
    <submittedName>
        <fullName evidence="3">Uncharacterized protein</fullName>
    </submittedName>
</protein>
<accession>A0A0D2K819</accession>
<feature type="compositionally biased region" description="Polar residues" evidence="1">
    <location>
        <begin position="91"/>
        <end position="107"/>
    </location>
</feature>
<keyword evidence="2" id="KW-0472">Membrane</keyword>
<dbReference type="RefSeq" id="XP_016636350.1">
    <property type="nucleotide sequence ID" value="XM_016772880.1"/>
</dbReference>
<dbReference type="Proteomes" id="UP000053411">
    <property type="component" value="Unassembled WGS sequence"/>
</dbReference>
<keyword evidence="2" id="KW-1133">Transmembrane helix</keyword>
<feature type="region of interest" description="Disordered" evidence="1">
    <location>
        <begin position="57"/>
        <end position="144"/>
    </location>
</feature>
<dbReference type="AlphaFoldDB" id="A0A0D2K819"/>
<keyword evidence="2" id="KW-0812">Transmembrane</keyword>
<proteinExistence type="predicted"/>
<name>A0A0D2K819_9EURO</name>
<dbReference type="GeneID" id="27708112"/>
<organism evidence="3 4">
    <name type="scientific">Fonsecaea multimorphosa CBS 102226</name>
    <dbReference type="NCBI Taxonomy" id="1442371"/>
    <lineage>
        <taxon>Eukaryota</taxon>
        <taxon>Fungi</taxon>
        <taxon>Dikarya</taxon>
        <taxon>Ascomycota</taxon>
        <taxon>Pezizomycotina</taxon>
        <taxon>Eurotiomycetes</taxon>
        <taxon>Chaetothyriomycetidae</taxon>
        <taxon>Chaetothyriales</taxon>
        <taxon>Herpotrichiellaceae</taxon>
        <taxon>Fonsecaea</taxon>
    </lineage>
</organism>
<sequence>MFLEIRRISHIVVVDNAKDPKKSKPWLIVTIVLSSISIFFGLLAIVLRIMARRQRAKEAANVDGEVPSEEDAANSDPSGLNPPTKKEHPYYNSNGYEATPDQNQTLLGNDERAPVTRWDNDFEAVQRPESIASSYNNAPPPRYE</sequence>
<gene>
    <name evidence="3" type="ORF">Z520_02366</name>
</gene>
<reference evidence="3 4" key="1">
    <citation type="submission" date="2015-01" db="EMBL/GenBank/DDBJ databases">
        <title>The Genome Sequence of Fonsecaea multimorphosa CBS 102226.</title>
        <authorList>
            <consortium name="The Broad Institute Genomics Platform"/>
            <person name="Cuomo C."/>
            <person name="de Hoog S."/>
            <person name="Gorbushina A."/>
            <person name="Stielow B."/>
            <person name="Teixiera M."/>
            <person name="Abouelleil A."/>
            <person name="Chapman S.B."/>
            <person name="Priest M."/>
            <person name="Young S.K."/>
            <person name="Wortman J."/>
            <person name="Nusbaum C."/>
            <person name="Birren B."/>
        </authorList>
    </citation>
    <scope>NUCLEOTIDE SEQUENCE [LARGE SCALE GENOMIC DNA]</scope>
    <source>
        <strain evidence="3 4">CBS 102226</strain>
    </source>
</reference>
<dbReference type="STRING" id="1442371.A0A0D2K819"/>